<name>A0ABS0ARD2_9GAMM</name>
<dbReference type="Proteomes" id="UP000662703">
    <property type="component" value="Unassembled WGS sequence"/>
</dbReference>
<dbReference type="SUPFAM" id="SSF48498">
    <property type="entry name" value="Tetracyclin repressor-like, C-terminal domain"/>
    <property type="match status" value="1"/>
</dbReference>
<dbReference type="Pfam" id="PF00440">
    <property type="entry name" value="TetR_N"/>
    <property type="match status" value="1"/>
</dbReference>
<dbReference type="InterPro" id="IPR036271">
    <property type="entry name" value="Tet_transcr_reg_TetR-rel_C_sf"/>
</dbReference>
<dbReference type="EMBL" id="ARXX01000027">
    <property type="protein sequence ID" value="MBF5056702.1"/>
    <property type="molecule type" value="Genomic_DNA"/>
</dbReference>
<dbReference type="PANTHER" id="PTHR30055">
    <property type="entry name" value="HTH-TYPE TRANSCRIPTIONAL REGULATOR RUTR"/>
    <property type="match status" value="1"/>
</dbReference>
<evidence type="ECO:0000313" key="6">
    <source>
        <dbReference type="EMBL" id="MBF5056702.1"/>
    </source>
</evidence>
<accession>A0ABS0ARD2</accession>
<comment type="caution">
    <text evidence="6">The sequence shown here is derived from an EMBL/GenBank/DDBJ whole genome shotgun (WGS) entry which is preliminary data.</text>
</comment>
<keyword evidence="3" id="KW-0804">Transcription</keyword>
<dbReference type="PROSITE" id="PS50977">
    <property type="entry name" value="HTH_TETR_2"/>
    <property type="match status" value="1"/>
</dbReference>
<organism evidence="6 7">
    <name type="scientific">Alloalcanivorax profundimaris</name>
    <dbReference type="NCBI Taxonomy" id="2735259"/>
    <lineage>
        <taxon>Bacteria</taxon>
        <taxon>Pseudomonadati</taxon>
        <taxon>Pseudomonadota</taxon>
        <taxon>Gammaproteobacteria</taxon>
        <taxon>Oceanospirillales</taxon>
        <taxon>Alcanivoracaceae</taxon>
        <taxon>Alloalcanivorax</taxon>
    </lineage>
</organism>
<dbReference type="PROSITE" id="PS01081">
    <property type="entry name" value="HTH_TETR_1"/>
    <property type="match status" value="1"/>
</dbReference>
<dbReference type="PRINTS" id="PR00455">
    <property type="entry name" value="HTHTETR"/>
</dbReference>
<dbReference type="SUPFAM" id="SSF46689">
    <property type="entry name" value="Homeodomain-like"/>
    <property type="match status" value="1"/>
</dbReference>
<evidence type="ECO:0000256" key="1">
    <source>
        <dbReference type="ARBA" id="ARBA00023015"/>
    </source>
</evidence>
<dbReference type="InterPro" id="IPR001647">
    <property type="entry name" value="HTH_TetR"/>
</dbReference>
<feature type="DNA-binding region" description="H-T-H motif" evidence="4">
    <location>
        <begin position="33"/>
        <end position="52"/>
    </location>
</feature>
<dbReference type="InterPro" id="IPR023772">
    <property type="entry name" value="DNA-bd_HTH_TetR-type_CS"/>
</dbReference>
<dbReference type="InterPro" id="IPR041490">
    <property type="entry name" value="KstR2_TetR_C"/>
</dbReference>
<gene>
    <name evidence="6" type="ORF">Y5W_01996</name>
</gene>
<keyword evidence="1" id="KW-0805">Transcription regulation</keyword>
<dbReference type="PANTHER" id="PTHR30055:SF234">
    <property type="entry name" value="HTH-TYPE TRANSCRIPTIONAL REGULATOR BETI"/>
    <property type="match status" value="1"/>
</dbReference>
<dbReference type="InterPro" id="IPR050109">
    <property type="entry name" value="HTH-type_TetR-like_transc_reg"/>
</dbReference>
<feature type="domain" description="HTH tetR-type" evidence="5">
    <location>
        <begin position="10"/>
        <end position="70"/>
    </location>
</feature>
<dbReference type="InterPro" id="IPR009057">
    <property type="entry name" value="Homeodomain-like_sf"/>
</dbReference>
<keyword evidence="7" id="KW-1185">Reference proteome</keyword>
<evidence type="ECO:0000256" key="4">
    <source>
        <dbReference type="PROSITE-ProRule" id="PRU00335"/>
    </source>
</evidence>
<dbReference type="Pfam" id="PF17932">
    <property type="entry name" value="TetR_C_24"/>
    <property type="match status" value="1"/>
</dbReference>
<reference evidence="6 7" key="1">
    <citation type="submission" date="2012-09" db="EMBL/GenBank/DDBJ databases">
        <title>Genome Sequence of alkane-degrading Bacterium Alcanivorax sp. 521-1.</title>
        <authorList>
            <person name="Lai Q."/>
            <person name="Shao Z."/>
        </authorList>
    </citation>
    <scope>NUCLEOTIDE SEQUENCE [LARGE SCALE GENOMIC DNA]</scope>
    <source>
        <strain evidence="6 7">521-1</strain>
    </source>
</reference>
<dbReference type="Gene3D" id="1.10.357.10">
    <property type="entry name" value="Tetracycline Repressor, domain 2"/>
    <property type="match status" value="1"/>
</dbReference>
<protein>
    <submittedName>
        <fullName evidence="6">TetR family transcriptional regulator</fullName>
    </submittedName>
</protein>
<evidence type="ECO:0000256" key="3">
    <source>
        <dbReference type="ARBA" id="ARBA00023163"/>
    </source>
</evidence>
<proteinExistence type="predicted"/>
<keyword evidence="2 4" id="KW-0238">DNA-binding</keyword>
<dbReference type="Gene3D" id="1.10.10.60">
    <property type="entry name" value="Homeodomain-like"/>
    <property type="match status" value="1"/>
</dbReference>
<sequence>MAHPRGELDASPRDTILDAAARAFMERGFKATSIDDIARRLGATKGMVYHYFDSKADLFFEIHQRGMDALVQAIDAELKRDAPAAERLHGMARRHVATLIETQHFQRAVAEGVQMHLRVSTTEAQRRELTRLQNRRRRYEQVFLQVLCAGIEEGDLHANEPKLAIKPVLGALNSVINWYHPRYDTGPGALDALVEEVTTVALRGVTAR</sequence>
<dbReference type="RefSeq" id="WP_194865118.1">
    <property type="nucleotide sequence ID" value="NZ_ARXX01000027.1"/>
</dbReference>
<evidence type="ECO:0000256" key="2">
    <source>
        <dbReference type="ARBA" id="ARBA00023125"/>
    </source>
</evidence>
<evidence type="ECO:0000259" key="5">
    <source>
        <dbReference type="PROSITE" id="PS50977"/>
    </source>
</evidence>
<evidence type="ECO:0000313" key="7">
    <source>
        <dbReference type="Proteomes" id="UP000662703"/>
    </source>
</evidence>